<sequence>MCVPARLGDLVESAPAGSAFLLSGPPMTGKYDLLVGLLSATDAIVVTTDTDESTVRDDYREWAGSGTLSVVDCASRSRGVETPDSEDVRYVSDPGNLTRVGTAFTDLLDRRSGTTGRVGLHSISPLLVYADLRSVYRFLQVFTGQVRSSGWSCFATFDPTMHDEQATNTVLDPFDARIETRETDGRREARVAGLDPNASEWMAF</sequence>
<dbReference type="HOGENOM" id="CLU_102056_0_0_2"/>
<reference evidence="1 2" key="1">
    <citation type="journal article" date="2010" name="J. Bacteriol.">
        <title>Complete genome sequence of Halalkalicoccus jeotgali B3(T), an extremely halophilic archaeon.</title>
        <authorList>
            <person name="Roh S.W."/>
            <person name="Nam Y.D."/>
            <person name="Nam S.H."/>
            <person name="Choi S.H."/>
            <person name="Park H.S."/>
            <person name="Bae J.W."/>
        </authorList>
    </citation>
    <scope>NUCLEOTIDE SEQUENCE [LARGE SCALE GENOMIC DNA]</scope>
    <source>
        <strain evidence="2">DSM 18796 / CECT 7217 / JCM 14584 / KCTC 4019 / B3</strain>
    </source>
</reference>
<dbReference type="eggNOG" id="arCOG02452">
    <property type="taxonomic scope" value="Archaea"/>
</dbReference>
<evidence type="ECO:0000313" key="1">
    <source>
        <dbReference type="EMBL" id="ADJ15013.1"/>
    </source>
</evidence>
<proteinExistence type="predicted"/>
<accession>D8J2Q6</accession>
<dbReference type="InterPro" id="IPR055927">
    <property type="entry name" value="DUF7504"/>
</dbReference>
<dbReference type="EMBL" id="CP002062">
    <property type="protein sequence ID" value="ADJ15013.1"/>
    <property type="molecule type" value="Genomic_DNA"/>
</dbReference>
<name>D8J2Q6_HALJB</name>
<gene>
    <name evidence="1" type="ordered locus">HacjB3_08140</name>
</gene>
<dbReference type="AlphaFoldDB" id="D8J2Q6"/>
<protein>
    <recommendedName>
        <fullName evidence="3">Recombinase RecA</fullName>
    </recommendedName>
</protein>
<dbReference type="KEGG" id="hje:HacjB3_08140"/>
<dbReference type="STRING" id="795797.HacjB3_08140"/>
<dbReference type="RefSeq" id="WP_013199454.1">
    <property type="nucleotide sequence ID" value="NC_014297.1"/>
</dbReference>
<dbReference type="OrthoDB" id="70318at2157"/>
<evidence type="ECO:0000313" key="2">
    <source>
        <dbReference type="Proteomes" id="UP000000390"/>
    </source>
</evidence>
<dbReference type="PATRIC" id="fig|795797.18.peg.1621"/>
<dbReference type="Proteomes" id="UP000000390">
    <property type="component" value="Chromosome"/>
</dbReference>
<dbReference type="GeneID" id="9419430"/>
<evidence type="ECO:0008006" key="3">
    <source>
        <dbReference type="Google" id="ProtNLM"/>
    </source>
</evidence>
<organism evidence="1 2">
    <name type="scientific">Halalkalicoccus jeotgali (strain DSM 18796 / CECT 7217 / JCM 14584 / KCTC 4019 / B3)</name>
    <dbReference type="NCBI Taxonomy" id="795797"/>
    <lineage>
        <taxon>Archaea</taxon>
        <taxon>Methanobacteriati</taxon>
        <taxon>Methanobacteriota</taxon>
        <taxon>Stenosarchaea group</taxon>
        <taxon>Halobacteria</taxon>
        <taxon>Halobacteriales</taxon>
        <taxon>Halococcaceae</taxon>
        <taxon>Halalkalicoccus</taxon>
    </lineage>
</organism>
<dbReference type="Pfam" id="PF24336">
    <property type="entry name" value="DUF7504"/>
    <property type="match status" value="1"/>
</dbReference>